<protein>
    <submittedName>
        <fullName evidence="1">Uncharacterized protein</fullName>
    </submittedName>
</protein>
<evidence type="ECO:0000313" key="1">
    <source>
        <dbReference type="EMBL" id="CAH0531123.1"/>
    </source>
</evidence>
<reference evidence="1" key="1">
    <citation type="submission" date="2021-12" db="EMBL/GenBank/DDBJ databases">
        <authorList>
            <person name="Rodrigo-Torres L."/>
            <person name="Arahal R. D."/>
            <person name="Lucena T."/>
        </authorList>
    </citation>
    <scope>NUCLEOTIDE SEQUENCE</scope>
    <source>
        <strain evidence="1">CECT 8226</strain>
    </source>
</reference>
<sequence length="107" mass="12029">MTNNQIIAKTILEQLGGGRFMAMTGAKNMVAIENGLQFDLPRTRHYVKDGINKVQVVLNPSDTYTVLGLKWMPRKYEFKELANQSGVYGDTLQAVFTDITGLDTRLF</sequence>
<accession>A0ABM8ZPM7</accession>
<dbReference type="RefSeq" id="WP_237487167.1">
    <property type="nucleotide sequence ID" value="NZ_CAKLCM010000004.1"/>
</dbReference>
<name>A0ABM8ZPM7_9VIBR</name>
<organism evidence="1 2">
    <name type="scientific">Vibrio hippocampi</name>
    <dbReference type="NCBI Taxonomy" id="654686"/>
    <lineage>
        <taxon>Bacteria</taxon>
        <taxon>Pseudomonadati</taxon>
        <taxon>Pseudomonadota</taxon>
        <taxon>Gammaproteobacteria</taxon>
        <taxon>Vibrionales</taxon>
        <taxon>Vibrionaceae</taxon>
        <taxon>Vibrio</taxon>
    </lineage>
</organism>
<evidence type="ECO:0000313" key="2">
    <source>
        <dbReference type="Proteomes" id="UP000838160"/>
    </source>
</evidence>
<dbReference type="Proteomes" id="UP000838160">
    <property type="component" value="Unassembled WGS sequence"/>
</dbReference>
<gene>
    <name evidence="1" type="ORF">VHP8226_04112</name>
</gene>
<keyword evidence="2" id="KW-1185">Reference proteome</keyword>
<dbReference type="EMBL" id="CAKLCM010000004">
    <property type="protein sequence ID" value="CAH0531123.1"/>
    <property type="molecule type" value="Genomic_DNA"/>
</dbReference>
<comment type="caution">
    <text evidence="1">The sequence shown here is derived from an EMBL/GenBank/DDBJ whole genome shotgun (WGS) entry which is preliminary data.</text>
</comment>
<proteinExistence type="predicted"/>